<dbReference type="RefSeq" id="XP_026601249.1">
    <property type="nucleotide sequence ID" value="XM_026750245.1"/>
</dbReference>
<feature type="compositionally biased region" description="Low complexity" evidence="13">
    <location>
        <begin position="588"/>
        <end position="598"/>
    </location>
</feature>
<organism evidence="15 16">
    <name type="scientific">Aspergillus mulundensis</name>
    <dbReference type="NCBI Taxonomy" id="1810919"/>
    <lineage>
        <taxon>Eukaryota</taxon>
        <taxon>Fungi</taxon>
        <taxon>Dikarya</taxon>
        <taxon>Ascomycota</taxon>
        <taxon>Pezizomycotina</taxon>
        <taxon>Eurotiomycetes</taxon>
        <taxon>Eurotiomycetidae</taxon>
        <taxon>Eurotiales</taxon>
        <taxon>Aspergillaceae</taxon>
        <taxon>Aspergillus</taxon>
        <taxon>Aspergillus subgen. Nidulantes</taxon>
    </lineage>
</organism>
<feature type="compositionally biased region" description="Gly residues" evidence="13">
    <location>
        <begin position="53"/>
        <end position="66"/>
    </location>
</feature>
<evidence type="ECO:0000259" key="14">
    <source>
        <dbReference type="PROSITE" id="PS50089"/>
    </source>
</evidence>
<comment type="pathway">
    <text evidence="3">Protein modification; protein ubiquitination.</text>
</comment>
<evidence type="ECO:0000256" key="6">
    <source>
        <dbReference type="ARBA" id="ARBA00022553"/>
    </source>
</evidence>
<dbReference type="SUPFAM" id="SSF57850">
    <property type="entry name" value="RING/U-box"/>
    <property type="match status" value="1"/>
</dbReference>
<dbReference type="GeneID" id="38118599"/>
<dbReference type="PANTHER" id="PTHR22938:SF0">
    <property type="entry name" value="E3 UBIQUITIN-PROTEIN LIGASE ZNF598"/>
    <property type="match status" value="1"/>
</dbReference>
<comment type="caution">
    <text evidence="15">The sequence shown here is derived from an EMBL/GenBank/DDBJ whole genome shotgun (WGS) entry which is preliminary data.</text>
</comment>
<dbReference type="AlphaFoldDB" id="A0A3D8R9Y0"/>
<dbReference type="PROSITE" id="PS00028">
    <property type="entry name" value="ZINC_FINGER_C2H2_1"/>
    <property type="match status" value="1"/>
</dbReference>
<accession>A0A3D8R9Y0</accession>
<feature type="region of interest" description="Disordered" evidence="13">
    <location>
        <begin position="1"/>
        <end position="100"/>
    </location>
</feature>
<feature type="compositionally biased region" description="Low complexity" evidence="13">
    <location>
        <begin position="1"/>
        <end position="16"/>
    </location>
</feature>
<comment type="subcellular location">
    <subcellularLocation>
        <location evidence="2">Cytoplasm</location>
    </subcellularLocation>
</comment>
<evidence type="ECO:0000313" key="15">
    <source>
        <dbReference type="EMBL" id="RDW70718.1"/>
    </source>
</evidence>
<evidence type="ECO:0000256" key="5">
    <source>
        <dbReference type="ARBA" id="ARBA00022490"/>
    </source>
</evidence>
<feature type="region of interest" description="Disordered" evidence="13">
    <location>
        <begin position="581"/>
        <end position="772"/>
    </location>
</feature>
<keyword evidence="9 12" id="KW-0863">Zinc-finger</keyword>
<dbReference type="SMART" id="SM00355">
    <property type="entry name" value="ZnF_C2H2"/>
    <property type="match status" value="5"/>
</dbReference>
<dbReference type="EC" id="2.3.2.27" evidence="4"/>
<dbReference type="Proteomes" id="UP000256690">
    <property type="component" value="Unassembled WGS sequence"/>
</dbReference>
<evidence type="ECO:0000256" key="3">
    <source>
        <dbReference type="ARBA" id="ARBA00004906"/>
    </source>
</evidence>
<feature type="domain" description="RING-type" evidence="14">
    <location>
        <begin position="109"/>
        <end position="149"/>
    </location>
</feature>
<feature type="compositionally biased region" description="Polar residues" evidence="13">
    <location>
        <begin position="426"/>
        <end position="436"/>
    </location>
</feature>
<dbReference type="InterPro" id="IPR057634">
    <property type="entry name" value="PAH_ZNF598/HEL2"/>
</dbReference>
<dbReference type="Pfam" id="PF25447">
    <property type="entry name" value="RING_ZNF598"/>
    <property type="match status" value="1"/>
</dbReference>
<evidence type="ECO:0000313" key="16">
    <source>
        <dbReference type="Proteomes" id="UP000256690"/>
    </source>
</evidence>
<dbReference type="InterPro" id="IPR001841">
    <property type="entry name" value="Znf_RING"/>
</dbReference>
<gene>
    <name evidence="15" type="ORF">DSM5745_08229</name>
</gene>
<feature type="compositionally biased region" description="Low complexity" evidence="13">
    <location>
        <begin position="618"/>
        <end position="660"/>
    </location>
</feature>
<dbReference type="GO" id="GO:0016567">
    <property type="term" value="P:protein ubiquitination"/>
    <property type="evidence" value="ECO:0007669"/>
    <property type="project" value="TreeGrafter"/>
</dbReference>
<keyword evidence="10" id="KW-0862">Zinc</keyword>
<dbReference type="PROSITE" id="PS50089">
    <property type="entry name" value="ZF_RING_2"/>
    <property type="match status" value="1"/>
</dbReference>
<dbReference type="GO" id="GO:0072344">
    <property type="term" value="P:rescue of stalled ribosome"/>
    <property type="evidence" value="ECO:0007669"/>
    <property type="project" value="InterPro"/>
</dbReference>
<comment type="similarity">
    <text evidence="11">Belongs to the ZNF598/HEL2 family.</text>
</comment>
<keyword evidence="8" id="KW-0479">Metal-binding</keyword>
<keyword evidence="6" id="KW-0597">Phosphoprotein</keyword>
<name>A0A3D8R9Y0_9EURO</name>
<dbReference type="GO" id="GO:0043022">
    <property type="term" value="F:ribosome binding"/>
    <property type="evidence" value="ECO:0007669"/>
    <property type="project" value="TreeGrafter"/>
</dbReference>
<feature type="compositionally biased region" description="Polar residues" evidence="13">
    <location>
        <begin position="731"/>
        <end position="746"/>
    </location>
</feature>
<dbReference type="InterPro" id="IPR056437">
    <property type="entry name" value="Znf-C2H2_ZNF598/HEL2"/>
</dbReference>
<dbReference type="PANTHER" id="PTHR22938">
    <property type="entry name" value="ZINC FINGER PROTEIN 598"/>
    <property type="match status" value="1"/>
</dbReference>
<keyword evidence="7" id="KW-0808">Transferase</keyword>
<evidence type="ECO:0000256" key="9">
    <source>
        <dbReference type="ARBA" id="ARBA00022771"/>
    </source>
</evidence>
<dbReference type="STRING" id="1810919.A0A3D8R9Y0"/>
<dbReference type="Pfam" id="PF23202">
    <property type="entry name" value="PAH_ZNF598"/>
    <property type="match status" value="1"/>
</dbReference>
<dbReference type="CDD" id="cd16615">
    <property type="entry name" value="RING-HC_ZNF598"/>
    <property type="match status" value="1"/>
</dbReference>
<keyword evidence="16" id="KW-1185">Reference proteome</keyword>
<dbReference type="Gene3D" id="3.30.40.10">
    <property type="entry name" value="Zinc/RING finger domain, C3HC4 (zinc finger)"/>
    <property type="match status" value="1"/>
</dbReference>
<feature type="region of interest" description="Disordered" evidence="13">
    <location>
        <begin position="426"/>
        <end position="468"/>
    </location>
</feature>
<dbReference type="InterPro" id="IPR041888">
    <property type="entry name" value="RING-HC_ZNF598/HEL2"/>
</dbReference>
<evidence type="ECO:0000256" key="2">
    <source>
        <dbReference type="ARBA" id="ARBA00004496"/>
    </source>
</evidence>
<reference evidence="15 16" key="1">
    <citation type="journal article" date="2018" name="IMA Fungus">
        <title>IMA Genome-F 9: Draft genome sequence of Annulohypoxylon stygium, Aspergillus mulundensis, Berkeleyomyces basicola (syn. Thielaviopsis basicola), Ceratocystis smalleyi, two Cercospora beticola strains, Coleophoma cylindrospora, Fusarium fracticaudum, Phialophora cf. hyalina, and Morchella septimelata.</title>
        <authorList>
            <person name="Wingfield B.D."/>
            <person name="Bills G.F."/>
            <person name="Dong Y."/>
            <person name="Huang W."/>
            <person name="Nel W.J."/>
            <person name="Swalarsk-Parry B.S."/>
            <person name="Vaghefi N."/>
            <person name="Wilken P.M."/>
            <person name="An Z."/>
            <person name="de Beer Z.W."/>
            <person name="De Vos L."/>
            <person name="Chen L."/>
            <person name="Duong T.A."/>
            <person name="Gao Y."/>
            <person name="Hammerbacher A."/>
            <person name="Kikkert J.R."/>
            <person name="Li Y."/>
            <person name="Li H."/>
            <person name="Li K."/>
            <person name="Li Q."/>
            <person name="Liu X."/>
            <person name="Ma X."/>
            <person name="Naidoo K."/>
            <person name="Pethybridge S.J."/>
            <person name="Sun J."/>
            <person name="Steenkamp E.T."/>
            <person name="van der Nest M.A."/>
            <person name="van Wyk S."/>
            <person name="Wingfield M.J."/>
            <person name="Xiong C."/>
            <person name="Yue Q."/>
            <person name="Zhang X."/>
        </authorList>
    </citation>
    <scope>NUCLEOTIDE SEQUENCE [LARGE SCALE GENOMIC DNA]</scope>
    <source>
        <strain evidence="15 16">DSM 5745</strain>
    </source>
</reference>
<dbReference type="InterPro" id="IPR013083">
    <property type="entry name" value="Znf_RING/FYVE/PHD"/>
</dbReference>
<sequence length="772" mass="84299">MSDSQPSQAPAPQSQSRGGGRRRGRGGARQAEHSLSDAPDGAPRGPRSRGSGPRRGGGRGGRGGQNRGISKPETAGDVDGHRASETTTSTDKGKASEEAEDDADDGEICFICASKVEHNSVSPCNHRTCHICALRLRALYKNKACAHCRTEASYVIFTDDPAKRYEDFQDSDYSQKDDNLGIKYEQDEIFEDTVLLLRYNCPDRNCDVACLGWPDLHRHVKTKHGKVMCDLCTRNKKVFTHEHELFTHAELRKHERHGDDVPGALDQSGFKGHPECGFCRQRFYGDDELYAHCRDRHERCHICDRRSTTRQHQYYIDYNALESHFQTDHFLCLDKECLEKKFVVFESQMDLKAHQLECHPNGLSGRDARVDMTAFDFRTPYQPQQRQRRGAGRGRDPNAETAPLSTVQPLRRDEIAYQRQMAIQSAQSVSTRSFGGQLSRDETQTVRAPARSLGPTPASTPPVPATPVNELENLSITSATPEDQARRLRHSAVIERASNLLGNDPTKLGEFRTRVSSYRTGGISATELIDAFFSLFDTSSSELGKLIKELAEIYEDSSRRNALLKAWNDWRAINEDYPALPGPGGSIPGMSPGTTNTSGTGGTGGRRVLRLKSSTAQSSRAAAGRNGSSSSSTTNPFPPLSSSRPTARAAAASSAWGGSTVTAPPPPPQSRTYANPSSRTSNAPSTSSGRVNTRDSEAFPSLPAAPKPNVLMAGLTRGTVRWDDRRPQPANAWTSSADPGPGSSSEDFPDLSAGGGKKGKGKKGKQTLFHFG</sequence>
<dbReference type="Pfam" id="PF23230">
    <property type="entry name" value="zf-C2H2_13"/>
    <property type="match status" value="1"/>
</dbReference>
<evidence type="ECO:0000256" key="13">
    <source>
        <dbReference type="SAM" id="MobiDB-lite"/>
    </source>
</evidence>
<evidence type="ECO:0000256" key="11">
    <source>
        <dbReference type="ARBA" id="ARBA00035113"/>
    </source>
</evidence>
<evidence type="ECO:0000256" key="7">
    <source>
        <dbReference type="ARBA" id="ARBA00022679"/>
    </source>
</evidence>
<dbReference type="GO" id="GO:0008270">
    <property type="term" value="F:zinc ion binding"/>
    <property type="evidence" value="ECO:0007669"/>
    <property type="project" value="UniProtKB-KW"/>
</dbReference>
<proteinExistence type="inferred from homology"/>
<dbReference type="GO" id="GO:0061630">
    <property type="term" value="F:ubiquitin protein ligase activity"/>
    <property type="evidence" value="ECO:0007669"/>
    <property type="project" value="UniProtKB-EC"/>
</dbReference>
<evidence type="ECO:0000256" key="4">
    <source>
        <dbReference type="ARBA" id="ARBA00012483"/>
    </source>
</evidence>
<dbReference type="EMBL" id="PVWQ01000010">
    <property type="protein sequence ID" value="RDW70718.1"/>
    <property type="molecule type" value="Genomic_DNA"/>
</dbReference>
<evidence type="ECO:0000256" key="12">
    <source>
        <dbReference type="PROSITE-ProRule" id="PRU00175"/>
    </source>
</evidence>
<evidence type="ECO:0000256" key="10">
    <source>
        <dbReference type="ARBA" id="ARBA00022833"/>
    </source>
</evidence>
<comment type="catalytic activity">
    <reaction evidence="1">
        <text>S-ubiquitinyl-[E2 ubiquitin-conjugating enzyme]-L-cysteine + [acceptor protein]-L-lysine = [E2 ubiquitin-conjugating enzyme]-L-cysteine + N(6)-ubiquitinyl-[acceptor protein]-L-lysine.</text>
        <dbReference type="EC" id="2.3.2.27"/>
    </reaction>
</comment>
<evidence type="ECO:0000256" key="8">
    <source>
        <dbReference type="ARBA" id="ARBA00022723"/>
    </source>
</evidence>
<protein>
    <recommendedName>
        <fullName evidence="4">RING-type E3 ubiquitin transferase</fullName>
        <ecNumber evidence="4">2.3.2.27</ecNumber>
    </recommendedName>
</protein>
<dbReference type="InterPro" id="IPR044288">
    <property type="entry name" value="ZNF598/HEL2"/>
</dbReference>
<feature type="region of interest" description="Disordered" evidence="13">
    <location>
        <begin position="377"/>
        <end position="405"/>
    </location>
</feature>
<dbReference type="InterPro" id="IPR013087">
    <property type="entry name" value="Znf_C2H2_type"/>
</dbReference>
<dbReference type="OrthoDB" id="3838338at2759"/>
<evidence type="ECO:0000256" key="1">
    <source>
        <dbReference type="ARBA" id="ARBA00000900"/>
    </source>
</evidence>
<dbReference type="GO" id="GO:0005737">
    <property type="term" value="C:cytoplasm"/>
    <property type="evidence" value="ECO:0007669"/>
    <property type="project" value="UniProtKB-SubCell"/>
</dbReference>
<keyword evidence="5" id="KW-0963">Cytoplasm</keyword>
<feature type="compositionally biased region" description="Low complexity" evidence="13">
    <location>
        <begin position="674"/>
        <end position="688"/>
    </location>
</feature>